<reference evidence="3" key="1">
    <citation type="submission" date="2020-05" db="EMBL/GenBank/DDBJ databases">
        <title>WGS assembly of Panicum virgatum.</title>
        <authorList>
            <person name="Lovell J.T."/>
            <person name="Jenkins J."/>
            <person name="Shu S."/>
            <person name="Juenger T.E."/>
            <person name="Schmutz J."/>
        </authorList>
    </citation>
    <scope>NUCLEOTIDE SEQUENCE</scope>
    <source>
        <strain evidence="3">AP13</strain>
    </source>
</reference>
<feature type="domain" description="Disease resistance R13L4/SHOC-2-like LRR" evidence="2">
    <location>
        <begin position="58"/>
        <end position="414"/>
    </location>
</feature>
<keyword evidence="4" id="KW-1185">Reference proteome</keyword>
<gene>
    <name evidence="3" type="ORF">PVAP13_6NG105715</name>
</gene>
<dbReference type="Gene3D" id="3.80.10.10">
    <property type="entry name" value="Ribonuclease Inhibitor"/>
    <property type="match status" value="1"/>
</dbReference>
<dbReference type="Pfam" id="PF23598">
    <property type="entry name" value="LRR_14"/>
    <property type="match status" value="1"/>
</dbReference>
<evidence type="ECO:0000313" key="3">
    <source>
        <dbReference type="EMBL" id="KAG2577512.1"/>
    </source>
</evidence>
<sequence length="473" mass="53328">MILDLLCSLSREGSLVTIFDGVMASESSGSKVRRLSLQNRKEDHQTTPLDSSMDVSGVRSISIFEPQIRQQLPFSSFVVLRVLVLSGCYIGGNSLSGIGNLFHLRYLGLADTDICELPAEMEKLQFLQVLDARYNRNLKELPSSIYRLGKLMCLQVDNLVRLPDGLGNLASIEVLKEIRGASLNIVQELEKLSKLRELKIYFEYNMSIELEKAFVKSLSNLHNIEILTISGSFQSMDILGQSLTSHRRLRIFESVKVGKFSSLPAWIKSSPSPLSRLSELHIAVEVLQQDDLQILGRLPALRSFRIKSTHQSEKLLIGGFRCTTDFFLFCLFPLPVMFQPGALPMAQKVQITFGTPMEEDHDHGNVGFDMGLANLSSLQEVNVAVYCHGITVGEARMVEAKLTQALHDHHNHPRFKIDIQPPISDESTKTHLHMCSFITKFRVCMYHFVIVIWLHSKFHIISIDDVADEDIME</sequence>
<protein>
    <recommendedName>
        <fullName evidence="2">Disease resistance R13L4/SHOC-2-like LRR domain-containing protein</fullName>
    </recommendedName>
</protein>
<dbReference type="SUPFAM" id="SSF52047">
    <property type="entry name" value="RNI-like"/>
    <property type="match status" value="1"/>
</dbReference>
<organism evidence="3 4">
    <name type="scientific">Panicum virgatum</name>
    <name type="common">Blackwell switchgrass</name>
    <dbReference type="NCBI Taxonomy" id="38727"/>
    <lineage>
        <taxon>Eukaryota</taxon>
        <taxon>Viridiplantae</taxon>
        <taxon>Streptophyta</taxon>
        <taxon>Embryophyta</taxon>
        <taxon>Tracheophyta</taxon>
        <taxon>Spermatophyta</taxon>
        <taxon>Magnoliopsida</taxon>
        <taxon>Liliopsida</taxon>
        <taxon>Poales</taxon>
        <taxon>Poaceae</taxon>
        <taxon>PACMAD clade</taxon>
        <taxon>Panicoideae</taxon>
        <taxon>Panicodae</taxon>
        <taxon>Paniceae</taxon>
        <taxon>Panicinae</taxon>
        <taxon>Panicum</taxon>
        <taxon>Panicum sect. Hiantes</taxon>
    </lineage>
</organism>
<dbReference type="Proteomes" id="UP000823388">
    <property type="component" value="Chromosome 6N"/>
</dbReference>
<dbReference type="PANTHER" id="PTHR47186:SF22">
    <property type="entry name" value="OS11G0589401 PROTEIN"/>
    <property type="match status" value="1"/>
</dbReference>
<evidence type="ECO:0000256" key="1">
    <source>
        <dbReference type="ARBA" id="ARBA00022737"/>
    </source>
</evidence>
<proteinExistence type="predicted"/>
<dbReference type="PANTHER" id="PTHR47186">
    <property type="entry name" value="LEUCINE-RICH REPEAT-CONTAINING PROTEIN 57"/>
    <property type="match status" value="1"/>
</dbReference>
<dbReference type="AlphaFoldDB" id="A0A8T0QW90"/>
<accession>A0A8T0QW90</accession>
<evidence type="ECO:0000313" key="4">
    <source>
        <dbReference type="Proteomes" id="UP000823388"/>
    </source>
</evidence>
<dbReference type="InterPro" id="IPR032675">
    <property type="entry name" value="LRR_dom_sf"/>
</dbReference>
<name>A0A8T0QW90_PANVG</name>
<dbReference type="InterPro" id="IPR055414">
    <property type="entry name" value="LRR_R13L4/SHOC2-like"/>
</dbReference>
<keyword evidence="1" id="KW-0677">Repeat</keyword>
<dbReference type="EMBL" id="CM029048">
    <property type="protein sequence ID" value="KAG2577512.1"/>
    <property type="molecule type" value="Genomic_DNA"/>
</dbReference>
<evidence type="ECO:0000259" key="2">
    <source>
        <dbReference type="Pfam" id="PF23598"/>
    </source>
</evidence>
<comment type="caution">
    <text evidence="3">The sequence shown here is derived from an EMBL/GenBank/DDBJ whole genome shotgun (WGS) entry which is preliminary data.</text>
</comment>